<dbReference type="Proteomes" id="UP000460272">
    <property type="component" value="Unassembled WGS sequence"/>
</dbReference>
<reference evidence="5 6" key="1">
    <citation type="submission" date="2018-11" db="EMBL/GenBank/DDBJ databases">
        <title>Trebonia kvetii gen.nov., sp.nov., a novel acidophilic actinobacterium, and proposal of the new actinobacterial family Treboniaceae fam. nov.</title>
        <authorList>
            <person name="Rapoport D."/>
            <person name="Sagova-Mareckova M."/>
            <person name="Sedlacek I."/>
            <person name="Provaznik J."/>
            <person name="Kralova S."/>
            <person name="Pavlinic D."/>
            <person name="Benes V."/>
            <person name="Kopecky J."/>
        </authorList>
    </citation>
    <scope>NUCLEOTIDE SEQUENCE [LARGE SCALE GENOMIC DNA]</scope>
    <source>
        <strain evidence="5 6">15Tr583</strain>
    </source>
</reference>
<dbReference type="PANTHER" id="PTHR24321">
    <property type="entry name" value="DEHYDROGENASES, SHORT CHAIN"/>
    <property type="match status" value="1"/>
</dbReference>
<protein>
    <submittedName>
        <fullName evidence="5">NAD(P)-dependent oxidoreductase</fullName>
    </submittedName>
</protein>
<comment type="similarity">
    <text evidence="1 4">Belongs to the short-chain dehydrogenases/reductases (SDR) family.</text>
</comment>
<dbReference type="Pfam" id="PF00106">
    <property type="entry name" value="adh_short"/>
    <property type="match status" value="1"/>
</dbReference>
<evidence type="ECO:0000256" key="1">
    <source>
        <dbReference type="ARBA" id="ARBA00006484"/>
    </source>
</evidence>
<sequence length="280" mass="29348">MQLEATTVTVKKVAFITGVARGQGRAHAVKLASKGMNIIGLDICADIPSMDYPNATEDDLRATVKLVEAAGGEIVAAKGDVRSYDDLRRVLAMGLDRFGRVDVLLANAGIIRLSPDGDRDQTWVDIIDVNLTGVWRTIEVVLPAIRAGGRGGSIVITSSTAGMKGVGTDKAGAQAYTAAKRGLVGLMQVLANQYAPEMIRVNTIHPTGVATGMNLNPAMEKLMAEAAAGGKNTISAMQNALPIPILQAENIADAVAWLVSDEAAYITGIQLPLDAGFAIR</sequence>
<dbReference type="PRINTS" id="PR00081">
    <property type="entry name" value="GDHRDH"/>
</dbReference>
<name>A0A6P2BW29_9ACTN</name>
<dbReference type="NCBIfam" id="TIGR03971">
    <property type="entry name" value="SDR_subfam_1"/>
    <property type="match status" value="1"/>
</dbReference>
<comment type="caution">
    <text evidence="5">The sequence shown here is derived from an EMBL/GenBank/DDBJ whole genome shotgun (WGS) entry which is preliminary data.</text>
</comment>
<organism evidence="5 6">
    <name type="scientific">Trebonia kvetii</name>
    <dbReference type="NCBI Taxonomy" id="2480626"/>
    <lineage>
        <taxon>Bacteria</taxon>
        <taxon>Bacillati</taxon>
        <taxon>Actinomycetota</taxon>
        <taxon>Actinomycetes</taxon>
        <taxon>Streptosporangiales</taxon>
        <taxon>Treboniaceae</taxon>
        <taxon>Trebonia</taxon>
    </lineage>
</organism>
<keyword evidence="3" id="KW-0520">NAD</keyword>
<dbReference type="FunFam" id="3.40.50.720:FF:000084">
    <property type="entry name" value="Short-chain dehydrogenase reductase"/>
    <property type="match status" value="1"/>
</dbReference>
<dbReference type="EMBL" id="RPFW01000005">
    <property type="protein sequence ID" value="TVZ02446.1"/>
    <property type="molecule type" value="Genomic_DNA"/>
</dbReference>
<dbReference type="InterPro" id="IPR036291">
    <property type="entry name" value="NAD(P)-bd_dom_sf"/>
</dbReference>
<proteinExistence type="inferred from homology"/>
<dbReference type="InterPro" id="IPR002347">
    <property type="entry name" value="SDR_fam"/>
</dbReference>
<dbReference type="NCBIfam" id="NF009467">
    <property type="entry name" value="PRK12826.1-3"/>
    <property type="match status" value="1"/>
</dbReference>
<dbReference type="PANTHER" id="PTHR24321:SF8">
    <property type="entry name" value="ESTRADIOL 17-BETA-DEHYDROGENASE 8-RELATED"/>
    <property type="match status" value="1"/>
</dbReference>
<evidence type="ECO:0000313" key="6">
    <source>
        <dbReference type="Proteomes" id="UP000460272"/>
    </source>
</evidence>
<accession>A0A6P2BW29</accession>
<dbReference type="PRINTS" id="PR00080">
    <property type="entry name" value="SDRFAMILY"/>
</dbReference>
<evidence type="ECO:0000256" key="3">
    <source>
        <dbReference type="ARBA" id="ARBA00023027"/>
    </source>
</evidence>
<dbReference type="GO" id="GO:0016491">
    <property type="term" value="F:oxidoreductase activity"/>
    <property type="evidence" value="ECO:0007669"/>
    <property type="project" value="UniProtKB-KW"/>
</dbReference>
<gene>
    <name evidence="5" type="ORF">EAS64_26995</name>
</gene>
<keyword evidence="2" id="KW-0560">Oxidoreductase</keyword>
<dbReference type="AlphaFoldDB" id="A0A6P2BW29"/>
<dbReference type="InterPro" id="IPR023985">
    <property type="entry name" value="SDR_subfam_1"/>
</dbReference>
<keyword evidence="6" id="KW-1185">Reference proteome</keyword>
<dbReference type="SUPFAM" id="SSF51735">
    <property type="entry name" value="NAD(P)-binding Rossmann-fold domains"/>
    <property type="match status" value="1"/>
</dbReference>
<evidence type="ECO:0000256" key="2">
    <source>
        <dbReference type="ARBA" id="ARBA00023002"/>
    </source>
</evidence>
<evidence type="ECO:0000256" key="4">
    <source>
        <dbReference type="RuleBase" id="RU000363"/>
    </source>
</evidence>
<dbReference type="Gene3D" id="3.40.50.720">
    <property type="entry name" value="NAD(P)-binding Rossmann-like Domain"/>
    <property type="match status" value="1"/>
</dbReference>
<dbReference type="CDD" id="cd05233">
    <property type="entry name" value="SDR_c"/>
    <property type="match status" value="1"/>
</dbReference>
<evidence type="ECO:0000313" key="5">
    <source>
        <dbReference type="EMBL" id="TVZ02446.1"/>
    </source>
</evidence>
<dbReference type="OrthoDB" id="5173603at2"/>